<accession>A0AAU9Y5S9</accession>
<reference evidence="3 4" key="1">
    <citation type="submission" date="2022-05" db="EMBL/GenBank/DDBJ databases">
        <authorList>
            <consortium name="Genoscope - CEA"/>
            <person name="William W."/>
        </authorList>
    </citation>
    <scope>NUCLEOTIDE SEQUENCE [LARGE SCALE GENOMIC DNA]</scope>
</reference>
<evidence type="ECO:0000313" key="3">
    <source>
        <dbReference type="EMBL" id="CAH3169141.1"/>
    </source>
</evidence>
<keyword evidence="2" id="KW-0812">Transmembrane</keyword>
<proteinExistence type="predicted"/>
<sequence length="224" mass="24673">MTVNISFKIQKSSYLYLSKDSPVIRLIKLRKGEGGSGTCYHEVPGCKEKYGLRHSGHKTITITLNEVTKPMEGFYRLYLYCVGFYHHCTTDQLLKSFMVIIADKPKPTKVTTTETDSGPTEQVSLDKPEPTKVTTVETDSSPTEQVSSGKPNATQASAITGSGSKEPVSEGNTDHEVIIGAVFVTTIVAILIIFSVVVYVQPHLRVRVLRLCQNACTRRQTDSS</sequence>
<gene>
    <name evidence="3" type="ORF">PMEA_00011742</name>
</gene>
<keyword evidence="2" id="KW-0472">Membrane</keyword>
<feature type="compositionally biased region" description="Polar residues" evidence="1">
    <location>
        <begin position="132"/>
        <end position="163"/>
    </location>
</feature>
<dbReference type="AlphaFoldDB" id="A0AAU9Y5S9"/>
<comment type="caution">
    <text evidence="3">The sequence shown here is derived from an EMBL/GenBank/DDBJ whole genome shotgun (WGS) entry which is preliminary data.</text>
</comment>
<evidence type="ECO:0000256" key="2">
    <source>
        <dbReference type="SAM" id="Phobius"/>
    </source>
</evidence>
<dbReference type="Proteomes" id="UP001159428">
    <property type="component" value="Unassembled WGS sequence"/>
</dbReference>
<dbReference type="EMBL" id="CALNXJ010000200">
    <property type="protein sequence ID" value="CAH3169141.1"/>
    <property type="molecule type" value="Genomic_DNA"/>
</dbReference>
<organism evidence="3 4">
    <name type="scientific">Pocillopora meandrina</name>
    <dbReference type="NCBI Taxonomy" id="46732"/>
    <lineage>
        <taxon>Eukaryota</taxon>
        <taxon>Metazoa</taxon>
        <taxon>Cnidaria</taxon>
        <taxon>Anthozoa</taxon>
        <taxon>Hexacorallia</taxon>
        <taxon>Scleractinia</taxon>
        <taxon>Astrocoeniina</taxon>
        <taxon>Pocilloporidae</taxon>
        <taxon>Pocillopora</taxon>
    </lineage>
</organism>
<feature type="region of interest" description="Disordered" evidence="1">
    <location>
        <begin position="108"/>
        <end position="171"/>
    </location>
</feature>
<keyword evidence="2" id="KW-1133">Transmembrane helix</keyword>
<keyword evidence="4" id="KW-1185">Reference proteome</keyword>
<evidence type="ECO:0000313" key="4">
    <source>
        <dbReference type="Proteomes" id="UP001159428"/>
    </source>
</evidence>
<protein>
    <submittedName>
        <fullName evidence="3">Uncharacterized protein</fullName>
    </submittedName>
</protein>
<evidence type="ECO:0000256" key="1">
    <source>
        <dbReference type="SAM" id="MobiDB-lite"/>
    </source>
</evidence>
<name>A0AAU9Y5S9_9CNID</name>
<feature type="transmembrane region" description="Helical" evidence="2">
    <location>
        <begin position="177"/>
        <end position="200"/>
    </location>
</feature>